<evidence type="ECO:0000313" key="3">
    <source>
        <dbReference type="Proteomes" id="UP000191024"/>
    </source>
</evidence>
<proteinExistence type="predicted"/>
<dbReference type="STRING" id="1230905.A0A1G4KH12"/>
<keyword evidence="3" id="KW-1185">Reference proteome</keyword>
<evidence type="ECO:0000313" key="2">
    <source>
        <dbReference type="EMBL" id="SCV03804.1"/>
    </source>
</evidence>
<reference evidence="3" key="1">
    <citation type="submission" date="2016-03" db="EMBL/GenBank/DDBJ databases">
        <authorList>
            <person name="Devillers H."/>
        </authorList>
    </citation>
    <scope>NUCLEOTIDE SEQUENCE [LARGE SCALE GENOMIC DNA]</scope>
</reference>
<dbReference type="OrthoDB" id="5579731at2759"/>
<accession>A0A1G4KH12</accession>
<sequence length="120" mass="13765">MDAAEKLVDDYKKQGHFDRLKNEFFTRNNDALQGGNLENHVRARVDSVVKEMVEKDELLLFKNRGSTSALIEAQLLKDDYRRLDKEPVKIADAIQNGLETSSLKEQVRHQLEELAQANPD</sequence>
<dbReference type="InterPro" id="IPR055264">
    <property type="entry name" value="BOD1/SHG1_dom"/>
</dbReference>
<dbReference type="AlphaFoldDB" id="A0A1G4KH12"/>
<dbReference type="Proteomes" id="UP000191024">
    <property type="component" value="Chromosome H"/>
</dbReference>
<dbReference type="Pfam" id="PF05205">
    <property type="entry name" value="COMPASS-Shg1"/>
    <property type="match status" value="1"/>
</dbReference>
<organism evidence="2 3">
    <name type="scientific">Lachancea mirantina</name>
    <dbReference type="NCBI Taxonomy" id="1230905"/>
    <lineage>
        <taxon>Eukaryota</taxon>
        <taxon>Fungi</taxon>
        <taxon>Dikarya</taxon>
        <taxon>Ascomycota</taxon>
        <taxon>Saccharomycotina</taxon>
        <taxon>Saccharomycetes</taxon>
        <taxon>Saccharomycetales</taxon>
        <taxon>Saccharomycetaceae</taxon>
        <taxon>Lachancea</taxon>
    </lineage>
</organism>
<protein>
    <submittedName>
        <fullName evidence="2">LAMI_0H11100g1_1</fullName>
    </submittedName>
</protein>
<gene>
    <name evidence="2" type="ORF">LAMI_0H11100G</name>
</gene>
<name>A0A1G4KH12_9SACH</name>
<feature type="domain" description="BOD1/SHG1" evidence="1">
    <location>
        <begin position="6"/>
        <end position="112"/>
    </location>
</feature>
<evidence type="ECO:0000259" key="1">
    <source>
        <dbReference type="Pfam" id="PF05205"/>
    </source>
</evidence>
<dbReference type="EMBL" id="LT598468">
    <property type="protein sequence ID" value="SCV03804.1"/>
    <property type="molecule type" value="Genomic_DNA"/>
</dbReference>